<sequence>MGRKRGAEVEEPKMRGAALMDTLPLNRIAEADERAADALERIATLLEHREEEHHVEERAEELASTREMMRLLKEFAAGKGG</sequence>
<dbReference type="STRING" id="1855383.SAMN05216548_1323"/>
<reference evidence="1 2" key="1">
    <citation type="submission" date="2016-10" db="EMBL/GenBank/DDBJ databases">
        <authorList>
            <person name="de Groot N.N."/>
        </authorList>
    </citation>
    <scope>NUCLEOTIDE SEQUENCE [LARGE SCALE GENOMIC DNA]</scope>
    <source>
        <strain evidence="1 2">A52C2</strain>
    </source>
</reference>
<dbReference type="Proteomes" id="UP000199647">
    <property type="component" value="Unassembled WGS sequence"/>
</dbReference>
<dbReference type="AlphaFoldDB" id="A0A1H9QPT2"/>
<evidence type="ECO:0000313" key="2">
    <source>
        <dbReference type="Proteomes" id="UP000199647"/>
    </source>
</evidence>
<evidence type="ECO:0000313" key="1">
    <source>
        <dbReference type="EMBL" id="SER62516.1"/>
    </source>
</evidence>
<gene>
    <name evidence="1" type="ORF">SAMN05216548_1323</name>
</gene>
<proteinExistence type="predicted"/>
<dbReference type="EMBL" id="FOFG01000032">
    <property type="protein sequence ID" value="SER62516.1"/>
    <property type="molecule type" value="Genomic_DNA"/>
</dbReference>
<keyword evidence="2" id="KW-1185">Reference proteome</keyword>
<protein>
    <submittedName>
        <fullName evidence="1">Uncharacterized protein</fullName>
    </submittedName>
</protein>
<organism evidence="1 2">
    <name type="scientific">Faunimonas pinastri</name>
    <dbReference type="NCBI Taxonomy" id="1855383"/>
    <lineage>
        <taxon>Bacteria</taxon>
        <taxon>Pseudomonadati</taxon>
        <taxon>Pseudomonadota</taxon>
        <taxon>Alphaproteobacteria</taxon>
        <taxon>Hyphomicrobiales</taxon>
        <taxon>Afifellaceae</taxon>
        <taxon>Faunimonas</taxon>
    </lineage>
</organism>
<accession>A0A1H9QPT2</accession>
<name>A0A1H9QPT2_9HYPH</name>